<evidence type="ECO:0000313" key="5">
    <source>
        <dbReference type="EMBL" id="CAB4034794.1"/>
    </source>
</evidence>
<dbReference type="SUPFAM" id="SSF52540">
    <property type="entry name" value="P-loop containing nucleoside triphosphate hydrolases"/>
    <property type="match status" value="1"/>
</dbReference>
<dbReference type="Pfam" id="PF05729">
    <property type="entry name" value="NACHT"/>
    <property type="match status" value="1"/>
</dbReference>
<dbReference type="PANTHER" id="PTHR45690:SF19">
    <property type="entry name" value="NACHT, LRR AND PYD DOMAINS-CONTAINING PROTEIN 3"/>
    <property type="match status" value="1"/>
</dbReference>
<gene>
    <name evidence="5" type="ORF">PACLA_8A054118</name>
</gene>
<organism evidence="5 6">
    <name type="scientific">Paramuricea clavata</name>
    <name type="common">Red gorgonian</name>
    <name type="synonym">Violescent sea-whip</name>
    <dbReference type="NCBI Taxonomy" id="317549"/>
    <lineage>
        <taxon>Eukaryota</taxon>
        <taxon>Metazoa</taxon>
        <taxon>Cnidaria</taxon>
        <taxon>Anthozoa</taxon>
        <taxon>Octocorallia</taxon>
        <taxon>Malacalcyonacea</taxon>
        <taxon>Plexauridae</taxon>
        <taxon>Paramuricea</taxon>
    </lineage>
</organism>
<comment type="caution">
    <text evidence="5">The sequence shown here is derived from an EMBL/GenBank/DDBJ whole genome shotgun (WGS) entry which is preliminary data.</text>
</comment>
<dbReference type="Proteomes" id="UP001152795">
    <property type="component" value="Unassembled WGS sequence"/>
</dbReference>
<dbReference type="InterPro" id="IPR027417">
    <property type="entry name" value="P-loop_NTPase"/>
</dbReference>
<evidence type="ECO:0000259" key="4">
    <source>
        <dbReference type="Pfam" id="PF05729"/>
    </source>
</evidence>
<reference evidence="5" key="1">
    <citation type="submission" date="2020-04" db="EMBL/GenBank/DDBJ databases">
        <authorList>
            <person name="Alioto T."/>
            <person name="Alioto T."/>
            <person name="Gomez Garrido J."/>
        </authorList>
    </citation>
    <scope>NUCLEOTIDE SEQUENCE</scope>
    <source>
        <strain evidence="5">A484AB</strain>
    </source>
</reference>
<dbReference type="EMBL" id="CACRXK020020424">
    <property type="protein sequence ID" value="CAB4034794.1"/>
    <property type="molecule type" value="Genomic_DNA"/>
</dbReference>
<feature type="domain" description="NACHT" evidence="4">
    <location>
        <begin position="276"/>
        <end position="375"/>
    </location>
</feature>
<comment type="subcellular location">
    <subcellularLocation>
        <location evidence="1">Cytoplasm</location>
    </subcellularLocation>
</comment>
<dbReference type="InterPro" id="IPR007111">
    <property type="entry name" value="NACHT_NTPase"/>
</dbReference>
<dbReference type="Gene3D" id="3.40.50.300">
    <property type="entry name" value="P-loop containing nucleotide triphosphate hydrolases"/>
    <property type="match status" value="1"/>
</dbReference>
<keyword evidence="6" id="KW-1185">Reference proteome</keyword>
<protein>
    <recommendedName>
        <fullName evidence="4">NACHT domain-containing protein</fullName>
    </recommendedName>
</protein>
<evidence type="ECO:0000256" key="1">
    <source>
        <dbReference type="ARBA" id="ARBA00004496"/>
    </source>
</evidence>
<sequence length="463" mass="52877">MIDTLNEYVSPNRFSILAYVCVIIHFHCEVILTAITTALRLGETEKFSCAVDTKFATHKTYVEKTCISIYDDAYNSPVRFSAFIPLGFVSVVVVSVIYSLAVGNRIDETERYSTGSDKSETNSFGEHLCLYECIPSEDDKFTGVLSSTNIYKEKVKNASLTPDINYGPNTSLDDMFIDVVIQTERAPHKFPKSMKRHEIYYVYMKVSIYSIHLKEIKDLFYPNKDTKGNSPHTILALGRPGIGKTVLTRKIMRDWANRIDAFYHMFGTELSEDEFESAFEEIWKCPQNAIFIFYGLDEIGGNLAKFHDFLDQSRMFPNNPTSSMTAMFLFIKILSGHMLPGAKVLVTSRPAANNVYSRLEFERKVEIIGFTSDKIENDPANDNPLPTTLTELYQAALVYFYKHHDRNESKECYQKVIKELQQLAFNGVKNDQLIFDGELVNEQMKESGLLHCLPVSFFQIQTQ</sequence>
<dbReference type="OrthoDB" id="5989381at2759"/>
<evidence type="ECO:0000256" key="2">
    <source>
        <dbReference type="ARBA" id="ARBA00022490"/>
    </source>
</evidence>
<evidence type="ECO:0000256" key="3">
    <source>
        <dbReference type="ARBA" id="ARBA00022737"/>
    </source>
</evidence>
<proteinExistence type="predicted"/>
<accession>A0A7D9JSB5</accession>
<keyword evidence="3" id="KW-0677">Repeat</keyword>
<evidence type="ECO:0000313" key="6">
    <source>
        <dbReference type="Proteomes" id="UP001152795"/>
    </source>
</evidence>
<dbReference type="InterPro" id="IPR050637">
    <property type="entry name" value="NLRP_innate_immun_reg"/>
</dbReference>
<keyword evidence="2" id="KW-0963">Cytoplasm</keyword>
<name>A0A7D9JSB5_PARCT</name>
<dbReference type="AlphaFoldDB" id="A0A7D9JSB5"/>
<dbReference type="PANTHER" id="PTHR45690">
    <property type="entry name" value="NACHT, LRR AND PYD DOMAINS-CONTAINING PROTEIN 12"/>
    <property type="match status" value="1"/>
</dbReference>
<dbReference type="GO" id="GO:0005737">
    <property type="term" value="C:cytoplasm"/>
    <property type="evidence" value="ECO:0007669"/>
    <property type="project" value="UniProtKB-SubCell"/>
</dbReference>
<feature type="non-terminal residue" evidence="5">
    <location>
        <position position="463"/>
    </location>
</feature>